<name>A0A5N5QAS4_9AGAM</name>
<dbReference type="GO" id="GO:0000981">
    <property type="term" value="F:DNA-binding transcription factor activity, RNA polymerase II-specific"/>
    <property type="evidence" value="ECO:0007669"/>
    <property type="project" value="InterPro"/>
</dbReference>
<dbReference type="AlphaFoldDB" id="A0A5N5QAS4"/>
<dbReference type="EMBL" id="SSOP01000374">
    <property type="protein sequence ID" value="KAB5588764.1"/>
    <property type="molecule type" value="Genomic_DNA"/>
</dbReference>
<dbReference type="InterPro" id="IPR001138">
    <property type="entry name" value="Zn2Cys6_DnaBD"/>
</dbReference>
<dbReference type="SMART" id="SM00066">
    <property type="entry name" value="GAL4"/>
    <property type="match status" value="1"/>
</dbReference>
<keyword evidence="2" id="KW-0539">Nucleus</keyword>
<proteinExistence type="predicted"/>
<dbReference type="SUPFAM" id="SSF57701">
    <property type="entry name" value="Zn2/Cys6 DNA-binding domain"/>
    <property type="match status" value="1"/>
</dbReference>
<gene>
    <name evidence="4" type="ORF">CTheo_7795</name>
</gene>
<organism evidence="4 5">
    <name type="scientific">Ceratobasidium theobromae</name>
    <dbReference type="NCBI Taxonomy" id="1582974"/>
    <lineage>
        <taxon>Eukaryota</taxon>
        <taxon>Fungi</taxon>
        <taxon>Dikarya</taxon>
        <taxon>Basidiomycota</taxon>
        <taxon>Agaricomycotina</taxon>
        <taxon>Agaricomycetes</taxon>
        <taxon>Cantharellales</taxon>
        <taxon>Ceratobasidiaceae</taxon>
        <taxon>Ceratobasidium</taxon>
    </lineage>
</organism>
<evidence type="ECO:0000256" key="2">
    <source>
        <dbReference type="ARBA" id="ARBA00023242"/>
    </source>
</evidence>
<comment type="subcellular location">
    <subcellularLocation>
        <location evidence="1">Nucleus</location>
    </subcellularLocation>
</comment>
<evidence type="ECO:0000313" key="5">
    <source>
        <dbReference type="Proteomes" id="UP000383932"/>
    </source>
</evidence>
<protein>
    <submittedName>
        <fullName evidence="4">C6 finger domain containing protein</fullName>
    </submittedName>
</protein>
<dbReference type="Pfam" id="PF00172">
    <property type="entry name" value="Zn_clus"/>
    <property type="match status" value="1"/>
</dbReference>
<reference evidence="4 5" key="1">
    <citation type="journal article" date="2019" name="Fungal Biol. Biotechnol.">
        <title>Draft genome sequence of fastidious pathogen Ceratobasidium theobromae, which causes vascular-streak dieback in Theobroma cacao.</title>
        <authorList>
            <person name="Ali S.S."/>
            <person name="Asman A."/>
            <person name="Shao J."/>
            <person name="Firmansyah A.P."/>
            <person name="Susilo A.W."/>
            <person name="Rosmana A."/>
            <person name="McMahon P."/>
            <person name="Junaid M."/>
            <person name="Guest D."/>
            <person name="Kheng T.Y."/>
            <person name="Meinhardt L.W."/>
            <person name="Bailey B.A."/>
        </authorList>
    </citation>
    <scope>NUCLEOTIDE SEQUENCE [LARGE SCALE GENOMIC DNA]</scope>
    <source>
        <strain evidence="4 5">CT2</strain>
    </source>
</reference>
<dbReference type="PROSITE" id="PS00463">
    <property type="entry name" value="ZN2_CY6_FUNGAL_1"/>
    <property type="match status" value="1"/>
</dbReference>
<dbReference type="PANTHER" id="PTHR37534:SF46">
    <property type="entry name" value="ZN(II)2CYS6 TRANSCRIPTION FACTOR (EUROFUNG)"/>
    <property type="match status" value="1"/>
</dbReference>
<evidence type="ECO:0000313" key="4">
    <source>
        <dbReference type="EMBL" id="KAB5588764.1"/>
    </source>
</evidence>
<dbReference type="OrthoDB" id="5419315at2759"/>
<feature type="domain" description="Zn(2)-C6 fungal-type" evidence="3">
    <location>
        <begin position="12"/>
        <end position="40"/>
    </location>
</feature>
<dbReference type="Pfam" id="PF11951">
    <property type="entry name" value="Fungal_trans_2"/>
    <property type="match status" value="1"/>
</dbReference>
<dbReference type="InterPro" id="IPR036864">
    <property type="entry name" value="Zn2-C6_fun-type_DNA-bd_sf"/>
</dbReference>
<dbReference type="GO" id="GO:0008270">
    <property type="term" value="F:zinc ion binding"/>
    <property type="evidence" value="ECO:0007669"/>
    <property type="project" value="InterPro"/>
</dbReference>
<dbReference type="PANTHER" id="PTHR37534">
    <property type="entry name" value="TRANSCRIPTIONAL ACTIVATOR PROTEIN UGA3"/>
    <property type="match status" value="1"/>
</dbReference>
<dbReference type="InterPro" id="IPR021858">
    <property type="entry name" value="Fun_TF"/>
</dbReference>
<dbReference type="GO" id="GO:0005634">
    <property type="term" value="C:nucleus"/>
    <property type="evidence" value="ECO:0007669"/>
    <property type="project" value="UniProtKB-SubCell"/>
</dbReference>
<evidence type="ECO:0000256" key="1">
    <source>
        <dbReference type="ARBA" id="ARBA00004123"/>
    </source>
</evidence>
<comment type="caution">
    <text evidence="4">The sequence shown here is derived from an EMBL/GenBank/DDBJ whole genome shotgun (WGS) entry which is preliminary data.</text>
</comment>
<dbReference type="Gene3D" id="4.10.240.10">
    <property type="entry name" value="Zn(2)-C6 fungal-type DNA-binding domain"/>
    <property type="match status" value="1"/>
</dbReference>
<accession>A0A5N5QAS4</accession>
<dbReference type="CDD" id="cd00067">
    <property type="entry name" value="GAL4"/>
    <property type="match status" value="1"/>
</dbReference>
<sequence>MSDPVPNRSARGCLTCKHRKKKCDEAKPVCERCVNGNFQCLGYTRQDSFKAPTSKGWRGVANQGKANLACSGSDNMWLSTYSPSALNIDPSNATTFDLTNDSLWMQEQNTSTIAVLNGFPKNIPRSLELDPLEINNMVQLIVSQYGRLAHRVSFRPFKFSLEKALAQRALSSDLVRWSMYIGARITQALFDDTNYHTYIHWINSFHRQVSGAEPTIETSLINLADRLAVLLDVSLGRSAGYLLFRKCTPIFLQLAANFPQLWSESSAISISQALHASKHPITKFVFADTIAALAFGTVPMLHYDTSIHPMDHQLSREPFVEWVYSCPVIIIILLAKVNSSRVSRLMDPTNTNSGQIQEIEKHLQKWNPTVDYADQPSIRIARLAIQEAWRPAVLIYAYMGTCGADSGDERIEPLVRQVVQLASMVEAGNPMEIHLFIPCLIAGVAARKEKHRSILRKKIKSSQKENACILRGADFISTLDHLWHGAAAGGRAITWGDYAKSRCVTLPVET</sequence>
<keyword evidence="5" id="KW-1185">Reference proteome</keyword>
<dbReference type="PROSITE" id="PS50048">
    <property type="entry name" value="ZN2_CY6_FUNGAL_2"/>
    <property type="match status" value="1"/>
</dbReference>
<evidence type="ECO:0000259" key="3">
    <source>
        <dbReference type="PROSITE" id="PS50048"/>
    </source>
</evidence>
<dbReference type="Proteomes" id="UP000383932">
    <property type="component" value="Unassembled WGS sequence"/>
</dbReference>